<proteinExistence type="inferred from homology"/>
<dbReference type="PANTHER" id="PTHR43353:SF5">
    <property type="entry name" value="SUCCINATE-SEMIALDEHYDE DEHYDROGENASE, MITOCHONDRIAL"/>
    <property type="match status" value="1"/>
</dbReference>
<dbReference type="CDD" id="cd07103">
    <property type="entry name" value="ALDH_F5_SSADH_GabD"/>
    <property type="match status" value="1"/>
</dbReference>
<evidence type="ECO:0000256" key="1">
    <source>
        <dbReference type="ARBA" id="ARBA00009986"/>
    </source>
</evidence>
<dbReference type="Proteomes" id="UP001169027">
    <property type="component" value="Unassembled WGS sequence"/>
</dbReference>
<evidence type="ECO:0000313" key="6">
    <source>
        <dbReference type="EMBL" id="MDO1537692.1"/>
    </source>
</evidence>
<feature type="active site" evidence="3">
    <location>
        <position position="260"/>
    </location>
</feature>
<sequence>MTLTLERQDLMPGRQLIGAEWRDASDARRLDVSDPATDAVFASVPDGSAADAHAAVDAAHAAFPAWRAVPAKQRAQIIKRWNDLVLAHQEDLGRLISREQGKPLAEGRGEVAYAASYIEWFAEEATRANGDIIPAPVPGRRMFALKEPVGVVAAITPWNFPAAMIARKIAPALAAGCTVVFKPAEDTPLTSLALVKLAQEAGVPPGVINIVTASRERTPEVVDVWLDDPRVRKITFTGSTPVGQHLARRSADTLKKLSLELGGNAPFIVFEDADIDAAVEGLMAAKFRNGGQTCVSPNRVFVHERLHDAFADKLAGRVGALQVGPASDTASQIGPMINARAVEKIERHVQDAVAKGAKVLAGGRRLVDLGPNYYAPTVLVNADSSMACSCEETFGPVVPITRFDSEAEVIAAANDTPFGLAAYFYSQDVRRIWRVAGALETGIVGINEGALAAEAAPFGGVKASGYGREGSVHGLDDYLHIKYLCQGQL</sequence>
<dbReference type="InterPro" id="IPR016163">
    <property type="entry name" value="Ald_DH_C"/>
</dbReference>
<dbReference type="InterPro" id="IPR050740">
    <property type="entry name" value="Aldehyde_DH_Superfamily"/>
</dbReference>
<evidence type="ECO:0000256" key="3">
    <source>
        <dbReference type="PROSITE-ProRule" id="PRU10007"/>
    </source>
</evidence>
<comment type="caution">
    <text evidence="6">The sequence shown here is derived from an EMBL/GenBank/DDBJ whole genome shotgun (WGS) entry which is preliminary data.</text>
</comment>
<dbReference type="PROSITE" id="PS00687">
    <property type="entry name" value="ALDEHYDE_DEHYDR_GLU"/>
    <property type="match status" value="1"/>
</dbReference>
<organism evidence="6 7">
    <name type="scientific">Variovorax ginsengisoli</name>
    <dbReference type="NCBI Taxonomy" id="363844"/>
    <lineage>
        <taxon>Bacteria</taxon>
        <taxon>Pseudomonadati</taxon>
        <taxon>Pseudomonadota</taxon>
        <taxon>Betaproteobacteria</taxon>
        <taxon>Burkholderiales</taxon>
        <taxon>Comamonadaceae</taxon>
        <taxon>Variovorax</taxon>
    </lineage>
</organism>
<evidence type="ECO:0000259" key="5">
    <source>
        <dbReference type="Pfam" id="PF00171"/>
    </source>
</evidence>
<name>A0ABT8SHL2_9BURK</name>
<accession>A0ABT8SHL2</accession>
<dbReference type="Gene3D" id="3.40.309.10">
    <property type="entry name" value="Aldehyde Dehydrogenase, Chain A, domain 2"/>
    <property type="match status" value="1"/>
</dbReference>
<feature type="domain" description="Aldehyde dehydrogenase" evidence="5">
    <location>
        <begin position="21"/>
        <end position="483"/>
    </location>
</feature>
<dbReference type="InterPro" id="IPR010102">
    <property type="entry name" value="Succ_semiAld_DH"/>
</dbReference>
<dbReference type="InterPro" id="IPR016161">
    <property type="entry name" value="Ald_DH/histidinol_DH"/>
</dbReference>
<dbReference type="EMBL" id="JAUKVY010000046">
    <property type="protein sequence ID" value="MDO1537692.1"/>
    <property type="molecule type" value="Genomic_DNA"/>
</dbReference>
<dbReference type="InterPro" id="IPR016162">
    <property type="entry name" value="Ald_DH_N"/>
</dbReference>
<dbReference type="Pfam" id="PF00171">
    <property type="entry name" value="Aldedh"/>
    <property type="match status" value="1"/>
</dbReference>
<evidence type="ECO:0000313" key="7">
    <source>
        <dbReference type="Proteomes" id="UP001169027"/>
    </source>
</evidence>
<reference evidence="6" key="1">
    <citation type="submission" date="2023-06" db="EMBL/GenBank/DDBJ databases">
        <authorList>
            <person name="Jiang Y."/>
            <person name="Liu Q."/>
        </authorList>
    </citation>
    <scope>NUCLEOTIDE SEQUENCE</scope>
    <source>
        <strain evidence="6">CGMCC 1.12090</strain>
    </source>
</reference>
<keyword evidence="2 4" id="KW-0560">Oxidoreductase</keyword>
<dbReference type="SUPFAM" id="SSF53720">
    <property type="entry name" value="ALDH-like"/>
    <property type="match status" value="1"/>
</dbReference>
<dbReference type="InterPro" id="IPR015590">
    <property type="entry name" value="Aldehyde_DH_dom"/>
</dbReference>
<evidence type="ECO:0000256" key="2">
    <source>
        <dbReference type="ARBA" id="ARBA00023002"/>
    </source>
</evidence>
<dbReference type="InterPro" id="IPR029510">
    <property type="entry name" value="Ald_DH_CS_GLU"/>
</dbReference>
<dbReference type="EC" id="1.2.1.-" evidence="6"/>
<dbReference type="NCBIfam" id="TIGR01780">
    <property type="entry name" value="SSADH"/>
    <property type="match status" value="1"/>
</dbReference>
<evidence type="ECO:0000256" key="4">
    <source>
        <dbReference type="RuleBase" id="RU003345"/>
    </source>
</evidence>
<comment type="similarity">
    <text evidence="1 4">Belongs to the aldehyde dehydrogenase family.</text>
</comment>
<dbReference type="PANTHER" id="PTHR43353">
    <property type="entry name" value="SUCCINATE-SEMIALDEHYDE DEHYDROGENASE, MITOCHONDRIAL"/>
    <property type="match status" value="1"/>
</dbReference>
<dbReference type="RefSeq" id="WP_301816130.1">
    <property type="nucleotide sequence ID" value="NZ_JAUJZH010000046.1"/>
</dbReference>
<protein>
    <submittedName>
        <fullName evidence="6">NAD-dependent succinate-semialdehyde dehydrogenase</fullName>
        <ecNumber evidence="6">1.2.1.-</ecNumber>
    </submittedName>
</protein>
<dbReference type="GO" id="GO:0016491">
    <property type="term" value="F:oxidoreductase activity"/>
    <property type="evidence" value="ECO:0007669"/>
    <property type="project" value="UniProtKB-KW"/>
</dbReference>
<dbReference type="Gene3D" id="3.40.605.10">
    <property type="entry name" value="Aldehyde Dehydrogenase, Chain A, domain 1"/>
    <property type="match status" value="1"/>
</dbReference>
<keyword evidence="7" id="KW-1185">Reference proteome</keyword>
<gene>
    <name evidence="6" type="ORF">Q2T77_36185</name>
</gene>